<comment type="caution">
    <text evidence="4">The sequence shown here is derived from an EMBL/GenBank/DDBJ whole genome shotgun (WGS) entry which is preliminary data.</text>
</comment>
<organism evidence="4 5">
    <name type="scientific">Paragonimus westermani</name>
    <dbReference type="NCBI Taxonomy" id="34504"/>
    <lineage>
        <taxon>Eukaryota</taxon>
        <taxon>Metazoa</taxon>
        <taxon>Spiralia</taxon>
        <taxon>Lophotrochozoa</taxon>
        <taxon>Platyhelminthes</taxon>
        <taxon>Trematoda</taxon>
        <taxon>Digenea</taxon>
        <taxon>Plagiorchiida</taxon>
        <taxon>Troglotremata</taxon>
        <taxon>Troglotrematidae</taxon>
        <taxon>Paragonimus</taxon>
    </lineage>
</organism>
<keyword evidence="5" id="KW-1185">Reference proteome</keyword>
<evidence type="ECO:0000256" key="2">
    <source>
        <dbReference type="ARBA" id="ARBA00022801"/>
    </source>
</evidence>
<accession>A0A5J4N8I1</accession>
<dbReference type="PANTHER" id="PTHR11371:SF31">
    <property type="entry name" value="EXTRACELLULAR NUCLEASE"/>
    <property type="match status" value="1"/>
</dbReference>
<dbReference type="AlphaFoldDB" id="A0A5J4N8I1"/>
<dbReference type="GO" id="GO:0006308">
    <property type="term" value="P:DNA catabolic process"/>
    <property type="evidence" value="ECO:0007669"/>
    <property type="project" value="InterPro"/>
</dbReference>
<keyword evidence="3" id="KW-0732">Signal</keyword>
<keyword evidence="2" id="KW-0378">Hydrolase</keyword>
<dbReference type="GO" id="GO:0003677">
    <property type="term" value="F:DNA binding"/>
    <property type="evidence" value="ECO:0007669"/>
    <property type="project" value="TreeGrafter"/>
</dbReference>
<keyword evidence="1" id="KW-0540">Nuclease</keyword>
<dbReference type="GO" id="GO:0004530">
    <property type="term" value="F:deoxyribonuclease I activity"/>
    <property type="evidence" value="ECO:0007669"/>
    <property type="project" value="TreeGrafter"/>
</dbReference>
<dbReference type="InterPro" id="IPR016202">
    <property type="entry name" value="DNase_I"/>
</dbReference>
<evidence type="ECO:0000313" key="4">
    <source>
        <dbReference type="EMBL" id="KAA3671852.1"/>
    </source>
</evidence>
<feature type="chain" id="PRO_5023916041" evidence="3">
    <location>
        <begin position="22"/>
        <end position="255"/>
    </location>
</feature>
<dbReference type="PANTHER" id="PTHR11371">
    <property type="entry name" value="DEOXYRIBONUCLEASE"/>
    <property type="match status" value="1"/>
</dbReference>
<evidence type="ECO:0000256" key="1">
    <source>
        <dbReference type="ARBA" id="ARBA00022722"/>
    </source>
</evidence>
<name>A0A5J4N8I1_9TREM</name>
<dbReference type="EMBL" id="QNGE01005703">
    <property type="protein sequence ID" value="KAA3671852.1"/>
    <property type="molecule type" value="Genomic_DNA"/>
</dbReference>
<dbReference type="SMART" id="SM00476">
    <property type="entry name" value="DNaseIc"/>
    <property type="match status" value="1"/>
</dbReference>
<dbReference type="InterPro" id="IPR036691">
    <property type="entry name" value="Endo/exonu/phosph_ase_sf"/>
</dbReference>
<dbReference type="Gene3D" id="3.60.10.10">
    <property type="entry name" value="Endonuclease/exonuclease/phosphatase"/>
    <property type="match status" value="1"/>
</dbReference>
<protein>
    <submittedName>
        <fullName evidence="4">Uncharacterized protein</fullName>
    </submittedName>
</protein>
<dbReference type="GO" id="GO:0005634">
    <property type="term" value="C:nucleus"/>
    <property type="evidence" value="ECO:0007669"/>
    <property type="project" value="TreeGrafter"/>
</dbReference>
<sequence length="255" mass="29629">MICLHMHCFVCALLIVGLVQTECSLRLGSFSVPNLGKEMVDNPTFMDTIAKICERYDLIVLHVKGDMFFKDFRKFLKPVRRGKAFVVEDFKNFPDPNGHFERTPLHFLSFGRLRYSGKFPNFAVITVQLNSNDLRAEMDWLYEEVEAYRKHSRMENVLVVGNMNLDCSSEFLKDGDAFKFQKDQSYYWLVPNNLEKYPSQNACAYNRMIGYGDALSKAIGFNKTTAYRFDVDLHLTNEQAKSISDFYPTEFTFEL</sequence>
<reference evidence="4 5" key="1">
    <citation type="journal article" date="2019" name="Gigascience">
        <title>Whole-genome sequence of the oriental lung fluke Paragonimus westermani.</title>
        <authorList>
            <person name="Oey H."/>
            <person name="Zakrzewski M."/>
            <person name="Narain K."/>
            <person name="Devi K.R."/>
            <person name="Agatsuma T."/>
            <person name="Nawaratna S."/>
            <person name="Gobert G.N."/>
            <person name="Jones M.K."/>
            <person name="Ragan M.A."/>
            <person name="McManus D.P."/>
            <person name="Krause L."/>
        </authorList>
    </citation>
    <scope>NUCLEOTIDE SEQUENCE [LARGE SCALE GENOMIC DNA]</scope>
    <source>
        <strain evidence="4 5">IND2009</strain>
    </source>
</reference>
<evidence type="ECO:0000313" key="5">
    <source>
        <dbReference type="Proteomes" id="UP000324629"/>
    </source>
</evidence>
<evidence type="ECO:0000256" key="3">
    <source>
        <dbReference type="SAM" id="SignalP"/>
    </source>
</evidence>
<proteinExistence type="predicted"/>
<dbReference type="Proteomes" id="UP000324629">
    <property type="component" value="Unassembled WGS sequence"/>
</dbReference>
<gene>
    <name evidence="4" type="ORF">DEA37_0005670</name>
</gene>
<feature type="signal peptide" evidence="3">
    <location>
        <begin position="1"/>
        <end position="21"/>
    </location>
</feature>